<name>A0A4C1Z7T3_EUMVA</name>
<sequence>MQVLNQRNPIFVNIRDVKANYNLDSSIREMPSENFEMMHPVASGDNVVTILRHSSPHRRKYEDLPVLIPCCEGKELPIKPELARSGLSAISIRRAGTDEQLVASSPEHPRDNHPATVEHRNSFRCLQRPDLSRVPRLRSLAPAEIEALFIACADGADVSSRTGSRVFYI</sequence>
<proteinExistence type="predicted"/>
<protein>
    <submittedName>
        <fullName evidence="1">Uncharacterized protein</fullName>
    </submittedName>
</protein>
<dbReference type="AlphaFoldDB" id="A0A4C1Z7T3"/>
<comment type="caution">
    <text evidence="1">The sequence shown here is derived from an EMBL/GenBank/DDBJ whole genome shotgun (WGS) entry which is preliminary data.</text>
</comment>
<keyword evidence="2" id="KW-1185">Reference proteome</keyword>
<dbReference type="OrthoDB" id="6588656at2759"/>
<evidence type="ECO:0000313" key="2">
    <source>
        <dbReference type="Proteomes" id="UP000299102"/>
    </source>
</evidence>
<gene>
    <name evidence="1" type="ORF">EVAR_62117_1</name>
</gene>
<evidence type="ECO:0000313" key="1">
    <source>
        <dbReference type="EMBL" id="GBP82697.1"/>
    </source>
</evidence>
<dbReference type="Proteomes" id="UP000299102">
    <property type="component" value="Unassembled WGS sequence"/>
</dbReference>
<accession>A0A4C1Z7T3</accession>
<organism evidence="1 2">
    <name type="scientific">Eumeta variegata</name>
    <name type="common">Bagworm moth</name>
    <name type="synonym">Eumeta japonica</name>
    <dbReference type="NCBI Taxonomy" id="151549"/>
    <lineage>
        <taxon>Eukaryota</taxon>
        <taxon>Metazoa</taxon>
        <taxon>Ecdysozoa</taxon>
        <taxon>Arthropoda</taxon>
        <taxon>Hexapoda</taxon>
        <taxon>Insecta</taxon>
        <taxon>Pterygota</taxon>
        <taxon>Neoptera</taxon>
        <taxon>Endopterygota</taxon>
        <taxon>Lepidoptera</taxon>
        <taxon>Glossata</taxon>
        <taxon>Ditrysia</taxon>
        <taxon>Tineoidea</taxon>
        <taxon>Psychidae</taxon>
        <taxon>Oiketicinae</taxon>
        <taxon>Eumeta</taxon>
    </lineage>
</organism>
<reference evidence="1 2" key="1">
    <citation type="journal article" date="2019" name="Commun. Biol.">
        <title>The bagworm genome reveals a unique fibroin gene that provides high tensile strength.</title>
        <authorList>
            <person name="Kono N."/>
            <person name="Nakamura H."/>
            <person name="Ohtoshi R."/>
            <person name="Tomita M."/>
            <person name="Numata K."/>
            <person name="Arakawa K."/>
        </authorList>
    </citation>
    <scope>NUCLEOTIDE SEQUENCE [LARGE SCALE GENOMIC DNA]</scope>
</reference>
<dbReference type="EMBL" id="BGZK01001580">
    <property type="protein sequence ID" value="GBP82697.1"/>
    <property type="molecule type" value="Genomic_DNA"/>
</dbReference>